<evidence type="ECO:0000256" key="13">
    <source>
        <dbReference type="ARBA" id="ARBA00023237"/>
    </source>
</evidence>
<dbReference type="GO" id="GO:0015344">
    <property type="term" value="F:siderophore uptake transmembrane transporter activity"/>
    <property type="evidence" value="ECO:0007669"/>
    <property type="project" value="TreeGrafter"/>
</dbReference>
<feature type="domain" description="Secretin/TonB short N-terminal" evidence="17">
    <location>
        <begin position="61"/>
        <end position="112"/>
    </location>
</feature>
<evidence type="ECO:0000313" key="18">
    <source>
        <dbReference type="EMBL" id="TWF59069.1"/>
    </source>
</evidence>
<gene>
    <name evidence="18" type="ORF">FHW37_101875</name>
</gene>
<dbReference type="OrthoDB" id="9760333at2"/>
<dbReference type="PROSITE" id="PS52016">
    <property type="entry name" value="TONB_DEPENDENT_REC_3"/>
    <property type="match status" value="1"/>
</dbReference>
<dbReference type="InterPro" id="IPR011662">
    <property type="entry name" value="Secretin/TonB_short_N"/>
</dbReference>
<keyword evidence="7 16" id="KW-0732">Signal</keyword>
<protein>
    <submittedName>
        <fullName evidence="18">Iron complex outermembrane receptor protein</fullName>
    </submittedName>
</protein>
<keyword evidence="8" id="KW-0408">Iron</keyword>
<dbReference type="RefSeq" id="WP_145632961.1">
    <property type="nucleotide sequence ID" value="NZ_VIWP01000001.1"/>
</dbReference>
<dbReference type="Pfam" id="PF07715">
    <property type="entry name" value="Plug"/>
    <property type="match status" value="1"/>
</dbReference>
<evidence type="ECO:0000256" key="14">
    <source>
        <dbReference type="PROSITE-ProRule" id="PRU01360"/>
    </source>
</evidence>
<evidence type="ECO:0000259" key="17">
    <source>
        <dbReference type="SMART" id="SM00965"/>
    </source>
</evidence>
<dbReference type="GO" id="GO:0038023">
    <property type="term" value="F:signaling receptor activity"/>
    <property type="evidence" value="ECO:0007669"/>
    <property type="project" value="InterPro"/>
</dbReference>
<evidence type="ECO:0000256" key="7">
    <source>
        <dbReference type="ARBA" id="ARBA00022729"/>
    </source>
</evidence>
<keyword evidence="9" id="KW-0406">Ion transport</keyword>
<dbReference type="EMBL" id="VIWP01000001">
    <property type="protein sequence ID" value="TWF59069.1"/>
    <property type="molecule type" value="Genomic_DNA"/>
</dbReference>
<reference evidence="18 19" key="1">
    <citation type="submission" date="2019-06" db="EMBL/GenBank/DDBJ databases">
        <title>Sorghum-associated microbial communities from plants grown in Nebraska, USA.</title>
        <authorList>
            <person name="Schachtman D."/>
        </authorList>
    </citation>
    <scope>NUCLEOTIDE SEQUENCE [LARGE SCALE GENOMIC DNA]</scope>
    <source>
        <strain evidence="18 19">1225</strain>
    </source>
</reference>
<dbReference type="Gene3D" id="2.40.170.20">
    <property type="entry name" value="TonB-dependent receptor, beta-barrel domain"/>
    <property type="match status" value="1"/>
</dbReference>
<dbReference type="PANTHER" id="PTHR32552:SF68">
    <property type="entry name" value="FERRICHROME OUTER MEMBRANE TRANSPORTER_PHAGE RECEPTOR"/>
    <property type="match status" value="1"/>
</dbReference>
<evidence type="ECO:0000256" key="15">
    <source>
        <dbReference type="RuleBase" id="RU003357"/>
    </source>
</evidence>
<dbReference type="SMART" id="SM00965">
    <property type="entry name" value="STN"/>
    <property type="match status" value="1"/>
</dbReference>
<keyword evidence="11 14" id="KW-0472">Membrane</keyword>
<keyword evidence="13 14" id="KW-0998">Cell outer membrane</keyword>
<evidence type="ECO:0000256" key="3">
    <source>
        <dbReference type="ARBA" id="ARBA00022448"/>
    </source>
</evidence>
<dbReference type="InterPro" id="IPR036942">
    <property type="entry name" value="Beta-barrel_TonB_sf"/>
</dbReference>
<evidence type="ECO:0000256" key="4">
    <source>
        <dbReference type="ARBA" id="ARBA00022452"/>
    </source>
</evidence>
<dbReference type="NCBIfam" id="TIGR01783">
    <property type="entry name" value="TonB-siderophor"/>
    <property type="match status" value="1"/>
</dbReference>
<evidence type="ECO:0000256" key="1">
    <source>
        <dbReference type="ARBA" id="ARBA00004571"/>
    </source>
</evidence>
<evidence type="ECO:0000256" key="5">
    <source>
        <dbReference type="ARBA" id="ARBA00022496"/>
    </source>
</evidence>
<dbReference type="Gene3D" id="3.55.50.30">
    <property type="match status" value="1"/>
</dbReference>
<comment type="caution">
    <text evidence="18">The sequence shown here is derived from an EMBL/GenBank/DDBJ whole genome shotgun (WGS) entry which is preliminary data.</text>
</comment>
<dbReference type="AlphaFoldDB" id="A0A561R8X9"/>
<dbReference type="PANTHER" id="PTHR32552">
    <property type="entry name" value="FERRICHROME IRON RECEPTOR-RELATED"/>
    <property type="match status" value="1"/>
</dbReference>
<name>A0A561R8X9_9HYPH</name>
<dbReference type="SUPFAM" id="SSF56935">
    <property type="entry name" value="Porins"/>
    <property type="match status" value="1"/>
</dbReference>
<comment type="subcellular location">
    <subcellularLocation>
        <location evidence="1 14">Cell outer membrane</location>
        <topology evidence="1 14">Multi-pass membrane protein</topology>
    </subcellularLocation>
</comment>
<dbReference type="InterPro" id="IPR039426">
    <property type="entry name" value="TonB-dep_rcpt-like"/>
</dbReference>
<dbReference type="InterPro" id="IPR012910">
    <property type="entry name" value="Plug_dom"/>
</dbReference>
<evidence type="ECO:0000256" key="12">
    <source>
        <dbReference type="ARBA" id="ARBA00023170"/>
    </source>
</evidence>
<keyword evidence="3 14" id="KW-0813">Transport</keyword>
<dbReference type="InterPro" id="IPR037066">
    <property type="entry name" value="Plug_dom_sf"/>
</dbReference>
<sequence length="793" mass="86131">MTRKMEFHGKVLAKGTALVMLGWLAATTAGRAQDANTSHSFSIPSQSVASALVRYSAVTGANIVYDGTLPATARSSAIQGQLPDRQALQQLLSGTGLGYTFGANDTITIVAPSAGAAAAGSNDETALQPIVLSGGDAPGSYDATESSVGTKTDTPLRDVPQSIQVVKRSVLEDQQATSLTEALENVSNVRESATSANRASSYMSRGFTSNSHAVDGVMLDGAANNPEYSTEPDMAGIERVEVLKGPASVLYGRGQPGGLINIVTRQPTEELTAEAKTQVGSYGFRRAEATISGPLDADGTLTGRIIGAAQHEGSFVNERPDSERQYIGGVLQWQPDTDTKVNLSVNHTHQDQPYDRGLVVSDDGKIHIPYDRFLGEDWSMVNSHKTQVALTAEHQAQDWLKFRGSVRYNQSLAHDRGIDFRGLEDDGRTLNRRYNLRTQDLTNLDLQFETVMTFDTGEIGHTVLAGVEHVRSSLDFWRERGNIAPIDIYDPVYGAPMTETSGLLDYTQDMISTSVYLQDQIDLSDQWKLLAGLRYDHFDQDTETRSGDPTPSMDDGALTWRAGIVYQPVDTLSFYTSYATSFMPQSGLGEGNTPLDPEKGWQIEAGVKADLIPDRLSATFSVFQITKNNVAVSVAGEDYSRLTGQQRSRGFEVDMTGEITSGWKVIGSLGYLDAEVTKDGDVSIIGNRLIGTPHWSGSLWTTYEFQEGKLEGLKLGTGITAIGKRYGDLENSFFVDGYYRLDASVSYKINENLDFSLIGRNLTDQRYIETTASRTDNYAGAPINVMAALKASF</sequence>
<keyword evidence="4 14" id="KW-1134">Transmembrane beta strand</keyword>
<keyword evidence="5" id="KW-0410">Iron transport</keyword>
<feature type="signal peptide" evidence="16">
    <location>
        <begin position="1"/>
        <end position="25"/>
    </location>
</feature>
<feature type="chain" id="PRO_5022213034" evidence="16">
    <location>
        <begin position="26"/>
        <end position="793"/>
    </location>
</feature>
<dbReference type="CDD" id="cd01347">
    <property type="entry name" value="ligand_gated_channel"/>
    <property type="match status" value="1"/>
</dbReference>
<dbReference type="Gene3D" id="2.170.130.10">
    <property type="entry name" value="TonB-dependent receptor, plug domain"/>
    <property type="match status" value="1"/>
</dbReference>
<evidence type="ECO:0000256" key="2">
    <source>
        <dbReference type="ARBA" id="ARBA00009810"/>
    </source>
</evidence>
<dbReference type="InterPro" id="IPR010105">
    <property type="entry name" value="TonB_sidphr_rcpt"/>
</dbReference>
<organism evidence="18 19">
    <name type="scientific">Neorhizobium alkalisoli</name>
    <dbReference type="NCBI Taxonomy" id="528178"/>
    <lineage>
        <taxon>Bacteria</taxon>
        <taxon>Pseudomonadati</taxon>
        <taxon>Pseudomonadota</taxon>
        <taxon>Alphaproteobacteria</taxon>
        <taxon>Hyphomicrobiales</taxon>
        <taxon>Rhizobiaceae</taxon>
        <taxon>Rhizobium/Agrobacterium group</taxon>
        <taxon>Neorhizobium</taxon>
    </lineage>
</organism>
<keyword evidence="6 14" id="KW-0812">Transmembrane</keyword>
<evidence type="ECO:0000256" key="16">
    <source>
        <dbReference type="SAM" id="SignalP"/>
    </source>
</evidence>
<dbReference type="FunFam" id="2.40.170.20:FF:000005">
    <property type="entry name" value="TonB-dependent siderophore receptor"/>
    <property type="match status" value="1"/>
</dbReference>
<dbReference type="Pfam" id="PF07660">
    <property type="entry name" value="STN"/>
    <property type="match status" value="1"/>
</dbReference>
<evidence type="ECO:0000313" key="19">
    <source>
        <dbReference type="Proteomes" id="UP000320653"/>
    </source>
</evidence>
<keyword evidence="10 15" id="KW-0798">TonB box</keyword>
<dbReference type="Pfam" id="PF00593">
    <property type="entry name" value="TonB_dep_Rec_b-barrel"/>
    <property type="match status" value="1"/>
</dbReference>
<dbReference type="GO" id="GO:0009279">
    <property type="term" value="C:cell outer membrane"/>
    <property type="evidence" value="ECO:0007669"/>
    <property type="project" value="UniProtKB-SubCell"/>
</dbReference>
<proteinExistence type="inferred from homology"/>
<dbReference type="FunFam" id="2.170.130.10:FF:000001">
    <property type="entry name" value="Catecholate siderophore TonB-dependent receptor"/>
    <property type="match status" value="1"/>
</dbReference>
<dbReference type="GO" id="GO:0015891">
    <property type="term" value="P:siderophore transport"/>
    <property type="evidence" value="ECO:0007669"/>
    <property type="project" value="InterPro"/>
</dbReference>
<evidence type="ECO:0000256" key="10">
    <source>
        <dbReference type="ARBA" id="ARBA00023077"/>
    </source>
</evidence>
<keyword evidence="12 18" id="KW-0675">Receptor</keyword>
<keyword evidence="19" id="KW-1185">Reference proteome</keyword>
<dbReference type="InterPro" id="IPR000531">
    <property type="entry name" value="Beta-barrel_TonB"/>
</dbReference>
<evidence type="ECO:0000256" key="6">
    <source>
        <dbReference type="ARBA" id="ARBA00022692"/>
    </source>
</evidence>
<comment type="similarity">
    <text evidence="2 14 15">Belongs to the TonB-dependent receptor family.</text>
</comment>
<dbReference type="Proteomes" id="UP000320653">
    <property type="component" value="Unassembled WGS sequence"/>
</dbReference>
<evidence type="ECO:0000256" key="11">
    <source>
        <dbReference type="ARBA" id="ARBA00023136"/>
    </source>
</evidence>
<evidence type="ECO:0000256" key="8">
    <source>
        <dbReference type="ARBA" id="ARBA00023004"/>
    </source>
</evidence>
<accession>A0A561R8X9</accession>
<evidence type="ECO:0000256" key="9">
    <source>
        <dbReference type="ARBA" id="ARBA00023065"/>
    </source>
</evidence>